<dbReference type="EMBL" id="CH933806">
    <property type="protein sequence ID" value="KRG01734.1"/>
    <property type="molecule type" value="Genomic_DNA"/>
</dbReference>
<accession>A0A0Q9X0T8</accession>
<sequence length="97" mass="10682">MTNQLSLNQQLAQALGSLATINTFDRPRSNGIFAGQRLDLDPTTKPLYSVKTDLSVCNRQAEPIQLNFSPEATLSISDYNMTEADALLLELEKILLA</sequence>
<name>A0A0Q9X0T8_DROMO</name>
<organism evidence="1 2">
    <name type="scientific">Drosophila mojavensis</name>
    <name type="common">Fruit fly</name>
    <dbReference type="NCBI Taxonomy" id="7230"/>
    <lineage>
        <taxon>Eukaryota</taxon>
        <taxon>Metazoa</taxon>
        <taxon>Ecdysozoa</taxon>
        <taxon>Arthropoda</taxon>
        <taxon>Hexapoda</taxon>
        <taxon>Insecta</taxon>
        <taxon>Pterygota</taxon>
        <taxon>Neoptera</taxon>
        <taxon>Endopterygota</taxon>
        <taxon>Diptera</taxon>
        <taxon>Brachycera</taxon>
        <taxon>Muscomorpha</taxon>
        <taxon>Ephydroidea</taxon>
        <taxon>Drosophilidae</taxon>
        <taxon>Drosophila</taxon>
    </lineage>
</organism>
<gene>
    <name evidence="1" type="primary">Dmoj\GI25980</name>
    <name evidence="1" type="ORF">Dmoj_GI25980</name>
</gene>
<protein>
    <submittedName>
        <fullName evidence="1">Uncharacterized protein</fullName>
    </submittedName>
</protein>
<dbReference type="KEGG" id="dmo:Dmoj_GI25980"/>
<evidence type="ECO:0000313" key="2">
    <source>
        <dbReference type="Proteomes" id="UP000009192"/>
    </source>
</evidence>
<keyword evidence="2" id="KW-1185">Reference proteome</keyword>
<evidence type="ECO:0000313" key="1">
    <source>
        <dbReference type="EMBL" id="KRG01734.1"/>
    </source>
</evidence>
<reference evidence="1 2" key="1">
    <citation type="journal article" date="2007" name="Nature">
        <title>Evolution of genes and genomes on the Drosophila phylogeny.</title>
        <authorList>
            <consortium name="Drosophila 12 Genomes Consortium"/>
            <person name="Clark A.G."/>
            <person name="Eisen M.B."/>
            <person name="Smith D.R."/>
            <person name="Bergman C.M."/>
            <person name="Oliver B."/>
            <person name="Markow T.A."/>
            <person name="Kaufman T.C."/>
            <person name="Kellis M."/>
            <person name="Gelbart W."/>
            <person name="Iyer V.N."/>
            <person name="Pollard D.A."/>
            <person name="Sackton T.B."/>
            <person name="Larracuente A.M."/>
            <person name="Singh N.D."/>
            <person name="Abad J.P."/>
            <person name="Abt D.N."/>
            <person name="Adryan B."/>
            <person name="Aguade M."/>
            <person name="Akashi H."/>
            <person name="Anderson W.W."/>
            <person name="Aquadro C.F."/>
            <person name="Ardell D.H."/>
            <person name="Arguello R."/>
            <person name="Artieri C.G."/>
            <person name="Barbash D.A."/>
            <person name="Barker D."/>
            <person name="Barsanti P."/>
            <person name="Batterham P."/>
            <person name="Batzoglou S."/>
            <person name="Begun D."/>
            <person name="Bhutkar A."/>
            <person name="Blanco E."/>
            <person name="Bosak S.A."/>
            <person name="Bradley R.K."/>
            <person name="Brand A.D."/>
            <person name="Brent M.R."/>
            <person name="Brooks A.N."/>
            <person name="Brown R.H."/>
            <person name="Butlin R.K."/>
            <person name="Caggese C."/>
            <person name="Calvi B.R."/>
            <person name="Bernardo de Carvalho A."/>
            <person name="Caspi A."/>
            <person name="Castrezana S."/>
            <person name="Celniker S.E."/>
            <person name="Chang J.L."/>
            <person name="Chapple C."/>
            <person name="Chatterji S."/>
            <person name="Chinwalla A."/>
            <person name="Civetta A."/>
            <person name="Clifton S.W."/>
            <person name="Comeron J.M."/>
            <person name="Costello J.C."/>
            <person name="Coyne J.A."/>
            <person name="Daub J."/>
            <person name="David R.G."/>
            <person name="Delcher A.L."/>
            <person name="Delehaunty K."/>
            <person name="Do C.B."/>
            <person name="Ebling H."/>
            <person name="Edwards K."/>
            <person name="Eickbush T."/>
            <person name="Evans J.D."/>
            <person name="Filipski A."/>
            <person name="Findeiss S."/>
            <person name="Freyhult E."/>
            <person name="Fulton L."/>
            <person name="Fulton R."/>
            <person name="Garcia A.C."/>
            <person name="Gardiner A."/>
            <person name="Garfield D.A."/>
            <person name="Garvin B.E."/>
            <person name="Gibson G."/>
            <person name="Gilbert D."/>
            <person name="Gnerre S."/>
            <person name="Godfrey J."/>
            <person name="Good R."/>
            <person name="Gotea V."/>
            <person name="Gravely B."/>
            <person name="Greenberg A.J."/>
            <person name="Griffiths-Jones S."/>
            <person name="Gross S."/>
            <person name="Guigo R."/>
            <person name="Gustafson E.A."/>
            <person name="Haerty W."/>
            <person name="Hahn M.W."/>
            <person name="Halligan D.L."/>
            <person name="Halpern A.L."/>
            <person name="Halter G.M."/>
            <person name="Han M.V."/>
            <person name="Heger A."/>
            <person name="Hillier L."/>
            <person name="Hinrichs A.S."/>
            <person name="Holmes I."/>
            <person name="Hoskins R.A."/>
            <person name="Hubisz M.J."/>
            <person name="Hultmark D."/>
            <person name="Huntley M.A."/>
            <person name="Jaffe D.B."/>
            <person name="Jagadeeshan S."/>
            <person name="Jeck W.R."/>
            <person name="Johnson J."/>
            <person name="Jones C.D."/>
            <person name="Jordan W.C."/>
            <person name="Karpen G.H."/>
            <person name="Kataoka E."/>
            <person name="Keightley P.D."/>
            <person name="Kheradpour P."/>
            <person name="Kirkness E.F."/>
            <person name="Koerich L.B."/>
            <person name="Kristiansen K."/>
            <person name="Kudrna D."/>
            <person name="Kulathinal R.J."/>
            <person name="Kumar S."/>
            <person name="Kwok R."/>
            <person name="Lander E."/>
            <person name="Langley C.H."/>
            <person name="Lapoint R."/>
            <person name="Lazzaro B.P."/>
            <person name="Lee S.J."/>
            <person name="Levesque L."/>
            <person name="Li R."/>
            <person name="Lin C.F."/>
            <person name="Lin M.F."/>
            <person name="Lindblad-Toh K."/>
            <person name="Llopart A."/>
            <person name="Long M."/>
            <person name="Low L."/>
            <person name="Lozovsky E."/>
            <person name="Lu J."/>
            <person name="Luo M."/>
            <person name="Machado C.A."/>
            <person name="Makalowski W."/>
            <person name="Marzo M."/>
            <person name="Matsuda M."/>
            <person name="Matzkin L."/>
            <person name="McAllister B."/>
            <person name="McBride C.S."/>
            <person name="McKernan B."/>
            <person name="McKernan K."/>
            <person name="Mendez-Lago M."/>
            <person name="Minx P."/>
            <person name="Mollenhauer M.U."/>
            <person name="Montooth K."/>
            <person name="Mount S.M."/>
            <person name="Mu X."/>
            <person name="Myers E."/>
            <person name="Negre B."/>
            <person name="Newfeld S."/>
            <person name="Nielsen R."/>
            <person name="Noor M.A."/>
            <person name="O'Grady P."/>
            <person name="Pachter L."/>
            <person name="Papaceit M."/>
            <person name="Parisi M.J."/>
            <person name="Parisi M."/>
            <person name="Parts L."/>
            <person name="Pedersen J.S."/>
            <person name="Pesole G."/>
            <person name="Phillippy A.M."/>
            <person name="Ponting C.P."/>
            <person name="Pop M."/>
            <person name="Porcelli D."/>
            <person name="Powell J.R."/>
            <person name="Prohaska S."/>
            <person name="Pruitt K."/>
            <person name="Puig M."/>
            <person name="Quesneville H."/>
            <person name="Ram K.R."/>
            <person name="Rand D."/>
            <person name="Rasmussen M.D."/>
            <person name="Reed L.K."/>
            <person name="Reenan R."/>
            <person name="Reily A."/>
            <person name="Remington K.A."/>
            <person name="Rieger T.T."/>
            <person name="Ritchie M.G."/>
            <person name="Robin C."/>
            <person name="Rogers Y.H."/>
            <person name="Rohde C."/>
            <person name="Rozas J."/>
            <person name="Rubenfield M.J."/>
            <person name="Ruiz A."/>
            <person name="Russo S."/>
            <person name="Salzberg S.L."/>
            <person name="Sanchez-Gracia A."/>
            <person name="Saranga D.J."/>
            <person name="Sato H."/>
            <person name="Schaeffer S.W."/>
            <person name="Schatz M.C."/>
            <person name="Schlenke T."/>
            <person name="Schwartz R."/>
            <person name="Segarra C."/>
            <person name="Singh R.S."/>
            <person name="Sirot L."/>
            <person name="Sirota M."/>
            <person name="Sisneros N.B."/>
            <person name="Smith C.D."/>
            <person name="Smith T.F."/>
            <person name="Spieth J."/>
            <person name="Stage D.E."/>
            <person name="Stark A."/>
            <person name="Stephan W."/>
            <person name="Strausberg R.L."/>
            <person name="Strempel S."/>
            <person name="Sturgill D."/>
            <person name="Sutton G."/>
            <person name="Sutton G.G."/>
            <person name="Tao W."/>
            <person name="Teichmann S."/>
            <person name="Tobari Y.N."/>
            <person name="Tomimura Y."/>
            <person name="Tsolas J.M."/>
            <person name="Valente V.L."/>
            <person name="Venter E."/>
            <person name="Venter J.C."/>
            <person name="Vicario S."/>
            <person name="Vieira F.G."/>
            <person name="Vilella A.J."/>
            <person name="Villasante A."/>
            <person name="Walenz B."/>
            <person name="Wang J."/>
            <person name="Wasserman M."/>
            <person name="Watts T."/>
            <person name="Wilson D."/>
            <person name="Wilson R.K."/>
            <person name="Wing R.A."/>
            <person name="Wolfner M.F."/>
            <person name="Wong A."/>
            <person name="Wong G.K."/>
            <person name="Wu C.I."/>
            <person name="Wu G."/>
            <person name="Yamamoto D."/>
            <person name="Yang H.P."/>
            <person name="Yang S.P."/>
            <person name="Yorke J.A."/>
            <person name="Yoshida K."/>
            <person name="Zdobnov E."/>
            <person name="Zhang P."/>
            <person name="Zhang Y."/>
            <person name="Zimin A.V."/>
            <person name="Baldwin J."/>
            <person name="Abdouelleil A."/>
            <person name="Abdulkadir J."/>
            <person name="Abebe A."/>
            <person name="Abera B."/>
            <person name="Abreu J."/>
            <person name="Acer S.C."/>
            <person name="Aftuck L."/>
            <person name="Alexander A."/>
            <person name="An P."/>
            <person name="Anderson E."/>
            <person name="Anderson S."/>
            <person name="Arachi H."/>
            <person name="Azer M."/>
            <person name="Bachantsang P."/>
            <person name="Barry A."/>
            <person name="Bayul T."/>
            <person name="Berlin A."/>
            <person name="Bessette D."/>
            <person name="Bloom T."/>
            <person name="Blye J."/>
            <person name="Boguslavskiy L."/>
            <person name="Bonnet C."/>
            <person name="Boukhgalter B."/>
            <person name="Bourzgui I."/>
            <person name="Brown A."/>
            <person name="Cahill P."/>
            <person name="Channer S."/>
            <person name="Cheshatsang Y."/>
            <person name="Chuda L."/>
            <person name="Citroen M."/>
            <person name="Collymore A."/>
            <person name="Cooke P."/>
            <person name="Costello M."/>
            <person name="D'Aco K."/>
            <person name="Daza R."/>
            <person name="De Haan G."/>
            <person name="DeGray S."/>
            <person name="DeMaso C."/>
            <person name="Dhargay N."/>
            <person name="Dooley K."/>
            <person name="Dooley E."/>
            <person name="Doricent M."/>
            <person name="Dorje P."/>
            <person name="Dorjee K."/>
            <person name="Dupes A."/>
            <person name="Elong R."/>
            <person name="Falk J."/>
            <person name="Farina A."/>
            <person name="Faro S."/>
            <person name="Ferguson D."/>
            <person name="Fisher S."/>
            <person name="Foley C.D."/>
            <person name="Franke A."/>
            <person name="Friedrich D."/>
            <person name="Gadbois L."/>
            <person name="Gearin G."/>
            <person name="Gearin C.R."/>
            <person name="Giannoukos G."/>
            <person name="Goode T."/>
            <person name="Graham J."/>
            <person name="Grandbois E."/>
            <person name="Grewal S."/>
            <person name="Gyaltsen K."/>
            <person name="Hafez N."/>
            <person name="Hagos B."/>
            <person name="Hall J."/>
            <person name="Henson C."/>
            <person name="Hollinger A."/>
            <person name="Honan T."/>
            <person name="Huard M.D."/>
            <person name="Hughes L."/>
            <person name="Hurhula B."/>
            <person name="Husby M.E."/>
            <person name="Kamat A."/>
            <person name="Kanga B."/>
            <person name="Kashin S."/>
            <person name="Khazanovich D."/>
            <person name="Kisner P."/>
            <person name="Lance K."/>
            <person name="Lara M."/>
            <person name="Lee W."/>
            <person name="Lennon N."/>
            <person name="Letendre F."/>
            <person name="LeVine R."/>
            <person name="Lipovsky A."/>
            <person name="Liu X."/>
            <person name="Liu J."/>
            <person name="Liu S."/>
            <person name="Lokyitsang T."/>
            <person name="Lokyitsang Y."/>
            <person name="Lubonja R."/>
            <person name="Lui A."/>
            <person name="MacDonald P."/>
            <person name="Magnisalis V."/>
            <person name="Maru K."/>
            <person name="Matthews C."/>
            <person name="McCusker W."/>
            <person name="McDonough S."/>
            <person name="Mehta T."/>
            <person name="Meldrim J."/>
            <person name="Meneus L."/>
            <person name="Mihai O."/>
            <person name="Mihalev A."/>
            <person name="Mihova T."/>
            <person name="Mittelman R."/>
            <person name="Mlenga V."/>
            <person name="Montmayeur A."/>
            <person name="Mulrain L."/>
            <person name="Navidi A."/>
            <person name="Naylor J."/>
            <person name="Negash T."/>
            <person name="Nguyen T."/>
            <person name="Nguyen N."/>
            <person name="Nicol R."/>
            <person name="Norbu C."/>
            <person name="Norbu N."/>
            <person name="Novod N."/>
            <person name="O'Neill B."/>
            <person name="Osman S."/>
            <person name="Markiewicz E."/>
            <person name="Oyono O.L."/>
            <person name="Patti C."/>
            <person name="Phunkhang P."/>
            <person name="Pierre F."/>
            <person name="Priest M."/>
            <person name="Raghuraman S."/>
            <person name="Rege F."/>
            <person name="Reyes R."/>
            <person name="Rise C."/>
            <person name="Rogov P."/>
            <person name="Ross K."/>
            <person name="Ryan E."/>
            <person name="Settipalli S."/>
            <person name="Shea T."/>
            <person name="Sherpa N."/>
            <person name="Shi L."/>
            <person name="Shih D."/>
            <person name="Sparrow T."/>
            <person name="Spaulding J."/>
            <person name="Stalker J."/>
            <person name="Stange-Thomann N."/>
            <person name="Stavropoulos S."/>
            <person name="Stone C."/>
            <person name="Strader C."/>
            <person name="Tesfaye S."/>
            <person name="Thomson T."/>
            <person name="Thoulutsang Y."/>
            <person name="Thoulutsang D."/>
            <person name="Topham K."/>
            <person name="Topping I."/>
            <person name="Tsamla T."/>
            <person name="Vassiliev H."/>
            <person name="Vo A."/>
            <person name="Wangchuk T."/>
            <person name="Wangdi T."/>
            <person name="Weiand M."/>
            <person name="Wilkinson J."/>
            <person name="Wilson A."/>
            <person name="Yadav S."/>
            <person name="Young G."/>
            <person name="Yu Q."/>
            <person name="Zembek L."/>
            <person name="Zhong D."/>
            <person name="Zimmer A."/>
            <person name="Zwirko Z."/>
            <person name="Jaffe D.B."/>
            <person name="Alvarez P."/>
            <person name="Brockman W."/>
            <person name="Butler J."/>
            <person name="Chin C."/>
            <person name="Gnerre S."/>
            <person name="Grabherr M."/>
            <person name="Kleber M."/>
            <person name="Mauceli E."/>
            <person name="MacCallum I."/>
        </authorList>
    </citation>
    <scope>NUCLEOTIDE SEQUENCE [LARGE SCALE GENOMIC DNA]</scope>
    <source>
        <strain evidence="2">Tucson 15081-1352.22</strain>
    </source>
</reference>
<dbReference type="Proteomes" id="UP000009192">
    <property type="component" value="Unassembled WGS sequence"/>
</dbReference>
<proteinExistence type="predicted"/>
<dbReference type="InParanoid" id="A0A0Q9X0T8"/>
<dbReference type="AlphaFoldDB" id="A0A0Q9X0T8"/>